<feature type="transmembrane region" description="Helical" evidence="6">
    <location>
        <begin position="293"/>
        <end position="317"/>
    </location>
</feature>
<comment type="caution">
    <text evidence="7">The sequence shown here is derived from an EMBL/GenBank/DDBJ whole genome shotgun (WGS) entry which is preliminary data.</text>
</comment>
<evidence type="ECO:0000256" key="1">
    <source>
        <dbReference type="ARBA" id="ARBA00004141"/>
    </source>
</evidence>
<dbReference type="InterPro" id="IPR022369">
    <property type="entry name" value="Integral_membrane_TerC_rswitch"/>
</dbReference>
<gene>
    <name evidence="7" type="ORF">NZH93_14755</name>
</gene>
<keyword evidence="4 6" id="KW-1133">Transmembrane helix</keyword>
<keyword evidence="5 6" id="KW-0472">Membrane</keyword>
<dbReference type="PANTHER" id="PTHR30238">
    <property type="entry name" value="MEMBRANE BOUND PREDICTED REDOX MODULATOR"/>
    <property type="match status" value="1"/>
</dbReference>
<feature type="transmembrane region" description="Helical" evidence="6">
    <location>
        <begin position="225"/>
        <end position="246"/>
    </location>
</feature>
<evidence type="ECO:0000256" key="4">
    <source>
        <dbReference type="ARBA" id="ARBA00022989"/>
    </source>
</evidence>
<name>A0A9X2VMT8_9PSEU</name>
<evidence type="ECO:0000256" key="5">
    <source>
        <dbReference type="ARBA" id="ARBA00023136"/>
    </source>
</evidence>
<feature type="transmembrane region" description="Helical" evidence="6">
    <location>
        <begin position="103"/>
        <end position="125"/>
    </location>
</feature>
<evidence type="ECO:0000256" key="2">
    <source>
        <dbReference type="ARBA" id="ARBA00007511"/>
    </source>
</evidence>
<feature type="transmembrane region" description="Helical" evidence="6">
    <location>
        <begin position="38"/>
        <end position="60"/>
    </location>
</feature>
<dbReference type="AlphaFoldDB" id="A0A9X2VMT8"/>
<dbReference type="InterPro" id="IPR005496">
    <property type="entry name" value="Integral_membrane_TerC"/>
</dbReference>
<feature type="transmembrane region" description="Helical" evidence="6">
    <location>
        <begin position="192"/>
        <end position="219"/>
    </location>
</feature>
<reference evidence="7" key="1">
    <citation type="submission" date="2022-08" db="EMBL/GenBank/DDBJ databases">
        <authorList>
            <person name="Tistechok S."/>
            <person name="Samborskyy M."/>
            <person name="Roman I."/>
        </authorList>
    </citation>
    <scope>NUCLEOTIDE SEQUENCE</scope>
    <source>
        <strain evidence="7">DSM 103496</strain>
    </source>
</reference>
<evidence type="ECO:0000313" key="8">
    <source>
        <dbReference type="Proteomes" id="UP001141259"/>
    </source>
</evidence>
<dbReference type="GO" id="GO:0016020">
    <property type="term" value="C:membrane"/>
    <property type="evidence" value="ECO:0007669"/>
    <property type="project" value="UniProtKB-SubCell"/>
</dbReference>
<dbReference type="RefSeq" id="WP_259623628.1">
    <property type="nucleotide sequence ID" value="NZ_JANYMP010000006.1"/>
</dbReference>
<feature type="transmembrane region" description="Helical" evidence="6">
    <location>
        <begin position="6"/>
        <end position="26"/>
    </location>
</feature>
<dbReference type="NCBIfam" id="TIGR03718">
    <property type="entry name" value="R_switched_Alx"/>
    <property type="match status" value="1"/>
</dbReference>
<dbReference type="PANTHER" id="PTHR30238:SF0">
    <property type="entry name" value="THYLAKOID MEMBRANE PROTEIN TERC, CHLOROPLASTIC"/>
    <property type="match status" value="1"/>
</dbReference>
<evidence type="ECO:0000256" key="3">
    <source>
        <dbReference type="ARBA" id="ARBA00022692"/>
    </source>
</evidence>
<proteinExistence type="inferred from homology"/>
<feature type="transmembrane region" description="Helical" evidence="6">
    <location>
        <begin position="72"/>
        <end position="91"/>
    </location>
</feature>
<dbReference type="EMBL" id="JANYMP010000006">
    <property type="protein sequence ID" value="MCS7478118.1"/>
    <property type="molecule type" value="Genomic_DNA"/>
</dbReference>
<comment type="similarity">
    <text evidence="2">Belongs to the TerC family.</text>
</comment>
<evidence type="ECO:0000313" key="7">
    <source>
        <dbReference type="EMBL" id="MCS7478118.1"/>
    </source>
</evidence>
<keyword evidence="3 6" id="KW-0812">Transmembrane</keyword>
<accession>A0A9X2VMT8</accession>
<feature type="transmembrane region" description="Helical" evidence="6">
    <location>
        <begin position="131"/>
        <end position="148"/>
    </location>
</feature>
<sequence>MVVPAWLWIATIAGLLVLLAVDLVIVDRKPHEVTIGEAGRWVAFYVAVAIAFGAGLWFFAGSQPATEFFAGYITEYSLSVDNLFIFLIIMTTFKVPAIHQHRVLLIGILMALVMRGIFIAVGAAVIAQFSWVFYIFGAFLIYTAYNLARTNHDEEEDDFKENTALRLVRKVFPVTDEYHESKSFIKVNGKRFVTPMFIVIVAIGTTDLLFALDSIPAIFGLTKEPFLVFAANAFALMGLRQLYFLLGGLLSKLVYLSVGLSVILGFIGVKLILEALHTNTFSFLNGGEGLPVPTIGIELSLGVIVGVLTITTIASLIKVKRHPEAAKHVGSSL</sequence>
<keyword evidence="8" id="KW-1185">Reference proteome</keyword>
<protein>
    <submittedName>
        <fullName evidence="7">TerC family protein</fullName>
    </submittedName>
</protein>
<dbReference type="Pfam" id="PF03741">
    <property type="entry name" value="TerC"/>
    <property type="match status" value="1"/>
</dbReference>
<evidence type="ECO:0000256" key="6">
    <source>
        <dbReference type="SAM" id="Phobius"/>
    </source>
</evidence>
<comment type="subcellular location">
    <subcellularLocation>
        <location evidence="1">Membrane</location>
        <topology evidence="1">Multi-pass membrane protein</topology>
    </subcellularLocation>
</comment>
<organism evidence="7 8">
    <name type="scientific">Umezawaea endophytica</name>
    <dbReference type="NCBI Taxonomy" id="1654476"/>
    <lineage>
        <taxon>Bacteria</taxon>
        <taxon>Bacillati</taxon>
        <taxon>Actinomycetota</taxon>
        <taxon>Actinomycetes</taxon>
        <taxon>Pseudonocardiales</taxon>
        <taxon>Pseudonocardiaceae</taxon>
        <taxon>Umezawaea</taxon>
    </lineage>
</organism>
<feature type="transmembrane region" description="Helical" evidence="6">
    <location>
        <begin position="253"/>
        <end position="273"/>
    </location>
</feature>
<dbReference type="Proteomes" id="UP001141259">
    <property type="component" value="Unassembled WGS sequence"/>
</dbReference>